<protein>
    <submittedName>
        <fullName evidence="9">Dentilisin complex serine proteinase subunit PrtP</fullName>
    </submittedName>
</protein>
<dbReference type="PROSITE" id="PS51892">
    <property type="entry name" value="SUBTILASE"/>
    <property type="match status" value="1"/>
</dbReference>
<dbReference type="InterPro" id="IPR023827">
    <property type="entry name" value="Peptidase_S8_Asp-AS"/>
</dbReference>
<dbReference type="EMBL" id="CP061839">
    <property type="protein sequence ID" value="QOW59743.1"/>
    <property type="molecule type" value="Genomic_DNA"/>
</dbReference>
<evidence type="ECO:0000256" key="2">
    <source>
        <dbReference type="ARBA" id="ARBA00022670"/>
    </source>
</evidence>
<organism evidence="9 10">
    <name type="scientific">Treponema pedis</name>
    <dbReference type="NCBI Taxonomy" id="409322"/>
    <lineage>
        <taxon>Bacteria</taxon>
        <taxon>Pseudomonadati</taxon>
        <taxon>Spirochaetota</taxon>
        <taxon>Spirochaetia</taxon>
        <taxon>Spirochaetales</taxon>
        <taxon>Treponemataceae</taxon>
        <taxon>Treponema</taxon>
    </lineage>
</organism>
<dbReference type="InterPro" id="IPR015500">
    <property type="entry name" value="Peptidase_S8_subtilisin-rel"/>
</dbReference>
<dbReference type="PRINTS" id="PR00723">
    <property type="entry name" value="SUBTILISIN"/>
</dbReference>
<gene>
    <name evidence="9" type="primary">prtP</name>
    <name evidence="9" type="ORF">IFE08_07610</name>
</gene>
<name>A0A7S6WM74_9SPIR</name>
<sequence length="746" mass="80376">MKKILVLSAVLAILAGSCSFNIDPQNISSNEQRVQSMEALYGNSSSVLPYAPKDEDTVDGFFIVKTKAGFDKTAFEEKGFTVKGALPLTGTGFTYWYLNKEGNDKKNLSVISSVKGVISAESDYKVEPPDGIKVAKTVDGGGLADISRLINGDYSRDPIANNSDYGLSITEALKAYKEIGYGDKTVVAGIIDTGINMTHKDFKDESGNSIVLYAKSCVKSNGGTYIGNGNPFTEIPIGENWDRGAHGTHCSGTICARGDNNVGIAGVAWKNTKLISYQSLDVDGGGSAWAVYGALADLTRTVNILRKPKSDRTLDENNALPSYLKNEDFQITQKTVPVNMSLGGSYGTEFAFSVLTAAVKNNILPVIAMGNEGRYTAAYPAAFPGMLAVGATNGKDKKVHFSNKGAWISISAPGDGIKSCGISGDDDYETMSGTSMATPFVTGVISYLLSFNNAHNLTPYQIKSLLEKTADKVDGAVSFTEGYGHGRVNVYNAAKAIRENNIPQVNEIYSEGSVYVEVKNNNEVIASKISLVDEETKVPLAYVAGLGNNPVVEFKGLVKGKSYSVYASLLKYAKKETFTADGSDKTVTIQFNKNLAWVSTVPSFHYNGGNEQPDTKIIVFKADSSGNLSRSPSPILIYDKDYLDTAYFEYESGAEYYAAITGLKDEQGIFRGGNYVVKIGLTPLDLNGEDIIDGSRVASDNDTHEDDDESDKAKLKGNAWEKKYACNLAAHGTNNEDIDFFYIKTP</sequence>
<dbReference type="PANTHER" id="PTHR43806">
    <property type="entry name" value="PEPTIDASE S8"/>
    <property type="match status" value="1"/>
</dbReference>
<evidence type="ECO:0000259" key="8">
    <source>
        <dbReference type="Pfam" id="PF00082"/>
    </source>
</evidence>
<dbReference type="Pfam" id="PF00082">
    <property type="entry name" value="Peptidase_S8"/>
    <property type="match status" value="1"/>
</dbReference>
<dbReference type="PROSITE" id="PS00136">
    <property type="entry name" value="SUBTILASE_ASP"/>
    <property type="match status" value="1"/>
</dbReference>
<dbReference type="PROSITE" id="PS51257">
    <property type="entry name" value="PROKAR_LIPOPROTEIN"/>
    <property type="match status" value="1"/>
</dbReference>
<feature type="signal peptide" evidence="7">
    <location>
        <begin position="1"/>
        <end position="22"/>
    </location>
</feature>
<dbReference type="GO" id="GO:0006508">
    <property type="term" value="P:proteolysis"/>
    <property type="evidence" value="ECO:0007669"/>
    <property type="project" value="UniProtKB-KW"/>
</dbReference>
<feature type="active site" description="Charge relay system" evidence="5">
    <location>
        <position position="192"/>
    </location>
</feature>
<evidence type="ECO:0000313" key="9">
    <source>
        <dbReference type="EMBL" id="QOW59743.1"/>
    </source>
</evidence>
<evidence type="ECO:0000256" key="3">
    <source>
        <dbReference type="ARBA" id="ARBA00022801"/>
    </source>
</evidence>
<keyword evidence="7" id="KW-0732">Signal</keyword>
<dbReference type="InterPro" id="IPR050131">
    <property type="entry name" value="Peptidase_S8_subtilisin-like"/>
</dbReference>
<dbReference type="GO" id="GO:0004252">
    <property type="term" value="F:serine-type endopeptidase activity"/>
    <property type="evidence" value="ECO:0007669"/>
    <property type="project" value="UniProtKB-UniRule"/>
</dbReference>
<dbReference type="InterPro" id="IPR000209">
    <property type="entry name" value="Peptidase_S8/S53_dom"/>
</dbReference>
<dbReference type="AlphaFoldDB" id="A0A7S6WM74"/>
<dbReference type="SUPFAM" id="SSF52743">
    <property type="entry name" value="Subtilisin-like"/>
    <property type="match status" value="1"/>
</dbReference>
<accession>A0A7S6WM74</accession>
<keyword evidence="2 5" id="KW-0645">Protease</keyword>
<evidence type="ECO:0000256" key="1">
    <source>
        <dbReference type="ARBA" id="ARBA00011073"/>
    </source>
</evidence>
<dbReference type="PROSITE" id="PS00138">
    <property type="entry name" value="SUBTILASE_SER"/>
    <property type="match status" value="1"/>
</dbReference>
<feature type="domain" description="Peptidase S8/S53" evidence="8">
    <location>
        <begin position="184"/>
        <end position="484"/>
    </location>
</feature>
<comment type="similarity">
    <text evidence="1 5 6">Belongs to the peptidase S8 family.</text>
</comment>
<evidence type="ECO:0000313" key="10">
    <source>
        <dbReference type="Proteomes" id="UP000593915"/>
    </source>
</evidence>
<proteinExistence type="inferred from homology"/>
<keyword evidence="3 5" id="KW-0378">Hydrolase</keyword>
<dbReference type="InterPro" id="IPR036852">
    <property type="entry name" value="Peptidase_S8/S53_dom_sf"/>
</dbReference>
<keyword evidence="4 5" id="KW-0720">Serine protease</keyword>
<dbReference type="RefSeq" id="WP_194075374.1">
    <property type="nucleotide sequence ID" value="NZ_CP061839.1"/>
</dbReference>
<dbReference type="Gene3D" id="3.40.50.200">
    <property type="entry name" value="Peptidase S8/S53 domain"/>
    <property type="match status" value="1"/>
</dbReference>
<dbReference type="PANTHER" id="PTHR43806:SF11">
    <property type="entry name" value="CEREVISIN-RELATED"/>
    <property type="match status" value="1"/>
</dbReference>
<dbReference type="Proteomes" id="UP000593915">
    <property type="component" value="Chromosome"/>
</dbReference>
<reference evidence="9 10" key="1">
    <citation type="submission" date="2020-09" db="EMBL/GenBank/DDBJ databases">
        <title>Characterization of Treponema spp. from bovine digital dermatitis in Korea.</title>
        <authorList>
            <person name="Espiritu H.M."/>
            <person name="Cho Y.I."/>
            <person name="Mamuad L."/>
        </authorList>
    </citation>
    <scope>NUCLEOTIDE SEQUENCE [LARGE SCALE GENOMIC DNA]</scope>
    <source>
        <strain evidence="9 10">KS1</strain>
    </source>
</reference>
<evidence type="ECO:0000256" key="4">
    <source>
        <dbReference type="ARBA" id="ARBA00022825"/>
    </source>
</evidence>
<dbReference type="InterPro" id="IPR023828">
    <property type="entry name" value="Peptidase_S8_Ser-AS"/>
</dbReference>
<dbReference type="InterPro" id="IPR022398">
    <property type="entry name" value="Peptidase_S8_His-AS"/>
</dbReference>
<feature type="active site" description="Charge relay system" evidence="5">
    <location>
        <position position="435"/>
    </location>
</feature>
<evidence type="ECO:0000256" key="7">
    <source>
        <dbReference type="SAM" id="SignalP"/>
    </source>
</evidence>
<feature type="chain" id="PRO_5033065788" evidence="7">
    <location>
        <begin position="23"/>
        <end position="746"/>
    </location>
</feature>
<evidence type="ECO:0000256" key="6">
    <source>
        <dbReference type="RuleBase" id="RU003355"/>
    </source>
</evidence>
<feature type="active site" description="Charge relay system" evidence="5">
    <location>
        <position position="246"/>
    </location>
</feature>
<dbReference type="PROSITE" id="PS00137">
    <property type="entry name" value="SUBTILASE_HIS"/>
    <property type="match status" value="1"/>
</dbReference>
<dbReference type="NCBIfam" id="NF033595">
    <property type="entry name" value="denti_PrtP"/>
    <property type="match status" value="1"/>
</dbReference>
<evidence type="ECO:0000256" key="5">
    <source>
        <dbReference type="PROSITE-ProRule" id="PRU01240"/>
    </source>
</evidence>